<evidence type="ECO:0000259" key="3">
    <source>
        <dbReference type="Pfam" id="PF14326"/>
    </source>
</evidence>
<dbReference type="EMBL" id="JAFCJH010000060">
    <property type="protein sequence ID" value="MBR0800698.1"/>
    <property type="molecule type" value="Genomic_DNA"/>
</dbReference>
<feature type="compositionally biased region" description="Pro residues" evidence="1">
    <location>
        <begin position="35"/>
        <end position="50"/>
    </location>
</feature>
<organism evidence="4 5">
    <name type="scientific">Bradyrhizobium jicamae</name>
    <dbReference type="NCBI Taxonomy" id="280332"/>
    <lineage>
        <taxon>Bacteria</taxon>
        <taxon>Pseudomonadati</taxon>
        <taxon>Pseudomonadota</taxon>
        <taxon>Alphaproteobacteria</taxon>
        <taxon>Hyphomicrobiales</taxon>
        <taxon>Nitrobacteraceae</taxon>
        <taxon>Bradyrhizobium</taxon>
    </lineage>
</organism>
<evidence type="ECO:0000256" key="2">
    <source>
        <dbReference type="SAM" id="SignalP"/>
    </source>
</evidence>
<gene>
    <name evidence="4" type="ORF">JQ615_35590</name>
</gene>
<proteinExistence type="predicted"/>
<evidence type="ECO:0000256" key="1">
    <source>
        <dbReference type="SAM" id="MobiDB-lite"/>
    </source>
</evidence>
<dbReference type="Proteomes" id="UP001315278">
    <property type="component" value="Unassembled WGS sequence"/>
</dbReference>
<evidence type="ECO:0000313" key="4">
    <source>
        <dbReference type="EMBL" id="MBR0800698.1"/>
    </source>
</evidence>
<feature type="domain" description="DUF4384" evidence="3">
    <location>
        <begin position="117"/>
        <end position="206"/>
    </location>
</feature>
<keyword evidence="5" id="KW-1185">Reference proteome</keyword>
<dbReference type="Pfam" id="PF14326">
    <property type="entry name" value="DUF4384"/>
    <property type="match status" value="1"/>
</dbReference>
<protein>
    <submittedName>
        <fullName evidence="4">DUF4384 domain-containing protein</fullName>
    </submittedName>
</protein>
<evidence type="ECO:0000313" key="5">
    <source>
        <dbReference type="Proteomes" id="UP001315278"/>
    </source>
</evidence>
<name>A0ABS5FVA2_9BRAD</name>
<feature type="signal peptide" evidence="2">
    <location>
        <begin position="1"/>
        <end position="25"/>
    </location>
</feature>
<dbReference type="InterPro" id="IPR025493">
    <property type="entry name" value="DUF4384"/>
</dbReference>
<feature type="compositionally biased region" description="Low complexity" evidence="1">
    <location>
        <begin position="82"/>
        <end position="91"/>
    </location>
</feature>
<dbReference type="RefSeq" id="WP_212397283.1">
    <property type="nucleotide sequence ID" value="NZ_JAFCJH010000060.1"/>
</dbReference>
<accession>A0ABS5FVA2</accession>
<feature type="region of interest" description="Disordered" evidence="1">
    <location>
        <begin position="35"/>
        <end position="93"/>
    </location>
</feature>
<feature type="chain" id="PRO_5045167508" evidence="2">
    <location>
        <begin position="26"/>
        <end position="261"/>
    </location>
</feature>
<sequence>MSPIRFAIAVLIGTVAGLPAPPAVAAVRILEGTEPPPSNLPAQVAPPAPTPAEVATPPQQPPPAKGAAVPDVPAPPPPPVSTVPSVPNTAPNLTDLAKVTPANEAQLSVEMLPSQTVSVGSFVSFKVTSKKPGYVVLMDVDAAGHLNQIYPNTPALARTNRVNANYIKPGRPLVIPLATDPYAGVRYVVSPPNGEAMIVGILSASPVQIVDLPDIPAEILGKPDMILAYLSKRTNELRVPDQDNRLRQAQWSFDAKPYTIQ</sequence>
<reference evidence="5" key="1">
    <citation type="journal article" date="2021" name="ISME J.">
        <title>Evolutionary origin and ecological implication of a unique nif island in free-living Bradyrhizobium lineages.</title>
        <authorList>
            <person name="Tao J."/>
        </authorList>
    </citation>
    <scope>NUCLEOTIDE SEQUENCE [LARGE SCALE GENOMIC DNA]</scope>
    <source>
        <strain evidence="5">SZCCT0434</strain>
    </source>
</reference>
<comment type="caution">
    <text evidence="4">The sequence shown here is derived from an EMBL/GenBank/DDBJ whole genome shotgun (WGS) entry which is preliminary data.</text>
</comment>
<feature type="compositionally biased region" description="Pro residues" evidence="1">
    <location>
        <begin position="72"/>
        <end position="81"/>
    </location>
</feature>
<keyword evidence="2" id="KW-0732">Signal</keyword>